<organism evidence="1">
    <name type="scientific">Timema monikensis</name>
    <dbReference type="NCBI Taxonomy" id="170555"/>
    <lineage>
        <taxon>Eukaryota</taxon>
        <taxon>Metazoa</taxon>
        <taxon>Ecdysozoa</taxon>
        <taxon>Arthropoda</taxon>
        <taxon>Hexapoda</taxon>
        <taxon>Insecta</taxon>
        <taxon>Pterygota</taxon>
        <taxon>Neoptera</taxon>
        <taxon>Polyneoptera</taxon>
        <taxon>Phasmatodea</taxon>
        <taxon>Timematodea</taxon>
        <taxon>Timematoidea</taxon>
        <taxon>Timematidae</taxon>
        <taxon>Timema</taxon>
    </lineage>
</organism>
<evidence type="ECO:0000313" key="1">
    <source>
        <dbReference type="EMBL" id="CAD7427910.1"/>
    </source>
</evidence>
<dbReference type="EMBL" id="OB793583">
    <property type="protein sequence ID" value="CAD7427910.1"/>
    <property type="molecule type" value="Genomic_DNA"/>
</dbReference>
<reference evidence="1" key="1">
    <citation type="submission" date="2020-11" db="EMBL/GenBank/DDBJ databases">
        <authorList>
            <person name="Tran Van P."/>
        </authorList>
    </citation>
    <scope>NUCLEOTIDE SEQUENCE</scope>
</reference>
<sequence length="218" mass="24644">MFFAEFQLWKKKWSRVNLKDMSSTAIEAFLQCRSTIQEANKHFPPLPVQVQFPSNHGALCGNTVCTLLIRAWGLQSLLCLACSSAASDVRRAYGWPYVRARKGKAPETMPDSDYILRGPPEILLTETSLGEHFRDKLQEHSDSTVLAVMLQDHCSGNGKSAFCGTLTGFKYMVMSRTSSPVTDPCGEQYMTNYCTYFRLKSVQELNPALDFEQRRTFC</sequence>
<accession>A0A7R9HMG8</accession>
<name>A0A7R9HMG8_9NEOP</name>
<dbReference type="AlphaFoldDB" id="A0A7R9HMG8"/>
<protein>
    <submittedName>
        <fullName evidence="1">Uncharacterized protein</fullName>
    </submittedName>
</protein>
<proteinExistence type="predicted"/>
<gene>
    <name evidence="1" type="ORF">TMSB3V08_LOCUS4737</name>
</gene>